<name>A0A848J158_9BACT</name>
<feature type="domain" description="UspA" evidence="1">
    <location>
        <begin position="5"/>
        <end position="140"/>
    </location>
</feature>
<keyword evidence="3" id="KW-1185">Reference proteome</keyword>
<proteinExistence type="predicted"/>
<organism evidence="2 3">
    <name type="scientific">Marinigracilibium pacificum</name>
    <dbReference type="NCBI Taxonomy" id="2729599"/>
    <lineage>
        <taxon>Bacteria</taxon>
        <taxon>Pseudomonadati</taxon>
        <taxon>Bacteroidota</taxon>
        <taxon>Cytophagia</taxon>
        <taxon>Cytophagales</taxon>
        <taxon>Flammeovirgaceae</taxon>
        <taxon>Marinigracilibium</taxon>
    </lineage>
</organism>
<evidence type="ECO:0000313" key="3">
    <source>
        <dbReference type="Proteomes" id="UP000559010"/>
    </source>
</evidence>
<dbReference type="AlphaFoldDB" id="A0A848J158"/>
<dbReference type="EMBL" id="JABBNU010000001">
    <property type="protein sequence ID" value="NMM46972.1"/>
    <property type="molecule type" value="Genomic_DNA"/>
</dbReference>
<sequence>MSYKIDHILIPVNFTNASISGLKFGIQVAKNLNAKLSIFHVMNIPQPVGGLPLYIEDENDPSGFSAEINQKFKEIESEYLVGQGVKYEFRFKLGYLETRLSAFVENEKVDLIILGRKEPSGFMSFFRINVTRMLDRVGCPSIVIPESYSGGFPFNNACISCDFSKKNDKKILQASSSIIDILSRHQILLSVTENSTVKKIQEEREKVMNILSKNLPDLEYLEIPNRPGDLVSRLIINKVIDLGGDLIIVFPGKHFYSGPFSETFSKQMLKNKSIPVVIINSHIS</sequence>
<dbReference type="Pfam" id="PF00582">
    <property type="entry name" value="Usp"/>
    <property type="match status" value="1"/>
</dbReference>
<evidence type="ECO:0000313" key="2">
    <source>
        <dbReference type="EMBL" id="NMM46972.1"/>
    </source>
</evidence>
<comment type="caution">
    <text evidence="2">The sequence shown here is derived from an EMBL/GenBank/DDBJ whole genome shotgun (WGS) entry which is preliminary data.</text>
</comment>
<reference evidence="2 3" key="1">
    <citation type="submission" date="2020-04" db="EMBL/GenBank/DDBJ databases">
        <title>Flammeovirgaceae bacterium KN852 isolated from deep sea.</title>
        <authorList>
            <person name="Zhang D.-C."/>
        </authorList>
    </citation>
    <scope>NUCLEOTIDE SEQUENCE [LARGE SCALE GENOMIC DNA]</scope>
    <source>
        <strain evidence="2 3">KN852</strain>
    </source>
</reference>
<gene>
    <name evidence="2" type="ORF">HH304_01070</name>
</gene>
<dbReference type="Gene3D" id="3.40.50.12370">
    <property type="match status" value="1"/>
</dbReference>
<protein>
    <submittedName>
        <fullName evidence="2">Universal stress protein</fullName>
    </submittedName>
</protein>
<dbReference type="CDD" id="cd00293">
    <property type="entry name" value="USP-like"/>
    <property type="match status" value="1"/>
</dbReference>
<dbReference type="SUPFAM" id="SSF52402">
    <property type="entry name" value="Adenine nucleotide alpha hydrolases-like"/>
    <property type="match status" value="1"/>
</dbReference>
<evidence type="ECO:0000259" key="1">
    <source>
        <dbReference type="Pfam" id="PF00582"/>
    </source>
</evidence>
<dbReference type="Proteomes" id="UP000559010">
    <property type="component" value="Unassembled WGS sequence"/>
</dbReference>
<dbReference type="RefSeq" id="WP_169677589.1">
    <property type="nucleotide sequence ID" value="NZ_JABBNU010000001.1"/>
</dbReference>
<dbReference type="InterPro" id="IPR006016">
    <property type="entry name" value="UspA"/>
</dbReference>
<accession>A0A848J158</accession>